<protein>
    <recommendedName>
        <fullName evidence="6">Tat pathway signal sequence</fullName>
    </recommendedName>
</protein>
<evidence type="ECO:0000256" key="3">
    <source>
        <dbReference type="SAM" id="Phobius"/>
    </source>
</evidence>
<feature type="transmembrane region" description="Helical" evidence="3">
    <location>
        <begin position="43"/>
        <end position="61"/>
    </location>
</feature>
<dbReference type="Pfam" id="PF11807">
    <property type="entry name" value="UstYa"/>
    <property type="match status" value="1"/>
</dbReference>
<evidence type="ECO:0000256" key="1">
    <source>
        <dbReference type="ARBA" id="ARBA00004685"/>
    </source>
</evidence>
<sequence>MGHESVENLPLVESAMRQDPEEEVFGGSMFRRQNGRLTRRERWLCFIIVLQAIALAAGLYLSRRQDSRTSPADSVVEYEIKSFTPGREHKTVYQGLNDEADRAWGDLYNHTLMKIPRSEAILLPNKTYPIKDEPGYYLGGLDVFHQLHCLNNVRRALHRDRYADDTDLDDEHVSHCIDTIRQSLMCNADTSVNVWQWSNEVSAVVGYSTQAHSCKNFDKLREWARSRRVHKWINTRLFVEDDLPDPPILS</sequence>
<dbReference type="PANTHER" id="PTHR33365">
    <property type="entry name" value="YALI0B05434P"/>
    <property type="match status" value="1"/>
</dbReference>
<accession>A0A409YKC4</accession>
<dbReference type="GO" id="GO:0043386">
    <property type="term" value="P:mycotoxin biosynthetic process"/>
    <property type="evidence" value="ECO:0007669"/>
    <property type="project" value="InterPro"/>
</dbReference>
<evidence type="ECO:0000313" key="4">
    <source>
        <dbReference type="EMBL" id="PPR03482.1"/>
    </source>
</evidence>
<keyword evidence="3" id="KW-0472">Membrane</keyword>
<dbReference type="STRING" id="231916.A0A409YKC4"/>
<keyword evidence="3" id="KW-0812">Transmembrane</keyword>
<evidence type="ECO:0000313" key="5">
    <source>
        <dbReference type="Proteomes" id="UP000284706"/>
    </source>
</evidence>
<evidence type="ECO:0008006" key="6">
    <source>
        <dbReference type="Google" id="ProtNLM"/>
    </source>
</evidence>
<dbReference type="OrthoDB" id="3687641at2759"/>
<comment type="caution">
    <text evidence="4">The sequence shown here is derived from an EMBL/GenBank/DDBJ whole genome shotgun (WGS) entry which is preliminary data.</text>
</comment>
<dbReference type="InterPro" id="IPR021765">
    <property type="entry name" value="UstYa-like"/>
</dbReference>
<comment type="pathway">
    <text evidence="1">Mycotoxin biosynthesis.</text>
</comment>
<dbReference type="AlphaFoldDB" id="A0A409YKC4"/>
<gene>
    <name evidence="4" type="ORF">CVT26_007888</name>
</gene>
<keyword evidence="3" id="KW-1133">Transmembrane helix</keyword>
<dbReference type="Proteomes" id="UP000284706">
    <property type="component" value="Unassembled WGS sequence"/>
</dbReference>
<keyword evidence="5" id="KW-1185">Reference proteome</keyword>
<reference evidence="4 5" key="1">
    <citation type="journal article" date="2018" name="Evol. Lett.">
        <title>Horizontal gene cluster transfer increased hallucinogenic mushroom diversity.</title>
        <authorList>
            <person name="Reynolds H.T."/>
            <person name="Vijayakumar V."/>
            <person name="Gluck-Thaler E."/>
            <person name="Korotkin H.B."/>
            <person name="Matheny P.B."/>
            <person name="Slot J.C."/>
        </authorList>
    </citation>
    <scope>NUCLEOTIDE SEQUENCE [LARGE SCALE GENOMIC DNA]</scope>
    <source>
        <strain evidence="4 5">SRW20</strain>
    </source>
</reference>
<comment type="similarity">
    <text evidence="2">Belongs to the ustYa family.</text>
</comment>
<dbReference type="InParanoid" id="A0A409YKC4"/>
<dbReference type="EMBL" id="NHYE01000735">
    <property type="protein sequence ID" value="PPR03482.1"/>
    <property type="molecule type" value="Genomic_DNA"/>
</dbReference>
<organism evidence="4 5">
    <name type="scientific">Gymnopilus dilepis</name>
    <dbReference type="NCBI Taxonomy" id="231916"/>
    <lineage>
        <taxon>Eukaryota</taxon>
        <taxon>Fungi</taxon>
        <taxon>Dikarya</taxon>
        <taxon>Basidiomycota</taxon>
        <taxon>Agaricomycotina</taxon>
        <taxon>Agaricomycetes</taxon>
        <taxon>Agaricomycetidae</taxon>
        <taxon>Agaricales</taxon>
        <taxon>Agaricineae</taxon>
        <taxon>Hymenogastraceae</taxon>
        <taxon>Gymnopilus</taxon>
    </lineage>
</organism>
<name>A0A409YKC4_9AGAR</name>
<dbReference type="PANTHER" id="PTHR33365:SF4">
    <property type="entry name" value="CYCLOCHLOROTINE BIOSYNTHESIS PROTEIN O"/>
    <property type="match status" value="1"/>
</dbReference>
<proteinExistence type="inferred from homology"/>
<evidence type="ECO:0000256" key="2">
    <source>
        <dbReference type="ARBA" id="ARBA00035112"/>
    </source>
</evidence>